<gene>
    <name evidence="2" type="ORF">M413DRAFT_344383</name>
</gene>
<feature type="compositionally biased region" description="Polar residues" evidence="1">
    <location>
        <begin position="82"/>
        <end position="92"/>
    </location>
</feature>
<accession>A0A0C2Y711</accession>
<sequence>MTPIQEARSEEGMTTIGSSPSPMPVQSNSNDQQAPTGPSRSVPKRTPSDELQRASPSPAPSMSGQPLPQFLRAHQRAPSPSPSLYENLTNASPIVKPKAGPSRLLPFEPVSPPTYPRHLHQRSASVASVISVSREHHDDDIYGDPVLPKAPIRRGLSDDGDAASLNLTPDTLSSVPPRNGSPRPQVGRLGENYGALFPASVRGAGYRGIPNG</sequence>
<reference evidence="3" key="2">
    <citation type="submission" date="2015-01" db="EMBL/GenBank/DDBJ databases">
        <title>Evolutionary Origins and Diversification of the Mycorrhizal Mutualists.</title>
        <authorList>
            <consortium name="DOE Joint Genome Institute"/>
            <consortium name="Mycorrhizal Genomics Consortium"/>
            <person name="Kohler A."/>
            <person name="Kuo A."/>
            <person name="Nagy L.G."/>
            <person name="Floudas D."/>
            <person name="Copeland A."/>
            <person name="Barry K.W."/>
            <person name="Cichocki N."/>
            <person name="Veneault-Fourrey C."/>
            <person name="LaButti K."/>
            <person name="Lindquist E.A."/>
            <person name="Lipzen A."/>
            <person name="Lundell T."/>
            <person name="Morin E."/>
            <person name="Murat C."/>
            <person name="Riley R."/>
            <person name="Ohm R."/>
            <person name="Sun H."/>
            <person name="Tunlid A."/>
            <person name="Henrissat B."/>
            <person name="Grigoriev I.V."/>
            <person name="Hibbett D.S."/>
            <person name="Martin F."/>
        </authorList>
    </citation>
    <scope>NUCLEOTIDE SEQUENCE [LARGE SCALE GENOMIC DNA]</scope>
    <source>
        <strain evidence="3">h7</strain>
    </source>
</reference>
<name>A0A0C2Y711_HEBCY</name>
<feature type="compositionally biased region" description="Polar residues" evidence="1">
    <location>
        <begin position="15"/>
        <end position="39"/>
    </location>
</feature>
<evidence type="ECO:0000313" key="2">
    <source>
        <dbReference type="EMBL" id="KIM45603.1"/>
    </source>
</evidence>
<evidence type="ECO:0000313" key="3">
    <source>
        <dbReference type="Proteomes" id="UP000053424"/>
    </source>
</evidence>
<dbReference type="EMBL" id="KN831772">
    <property type="protein sequence ID" value="KIM45603.1"/>
    <property type="molecule type" value="Genomic_DNA"/>
</dbReference>
<reference evidence="2 3" key="1">
    <citation type="submission" date="2014-04" db="EMBL/GenBank/DDBJ databases">
        <authorList>
            <consortium name="DOE Joint Genome Institute"/>
            <person name="Kuo A."/>
            <person name="Gay G."/>
            <person name="Dore J."/>
            <person name="Kohler A."/>
            <person name="Nagy L.G."/>
            <person name="Floudas D."/>
            <person name="Copeland A."/>
            <person name="Barry K.W."/>
            <person name="Cichocki N."/>
            <person name="Veneault-Fourrey C."/>
            <person name="LaButti K."/>
            <person name="Lindquist E.A."/>
            <person name="Lipzen A."/>
            <person name="Lundell T."/>
            <person name="Morin E."/>
            <person name="Murat C."/>
            <person name="Sun H."/>
            <person name="Tunlid A."/>
            <person name="Henrissat B."/>
            <person name="Grigoriev I.V."/>
            <person name="Hibbett D.S."/>
            <person name="Martin F."/>
            <person name="Nordberg H.P."/>
            <person name="Cantor M.N."/>
            <person name="Hua S.X."/>
        </authorList>
    </citation>
    <scope>NUCLEOTIDE SEQUENCE [LARGE SCALE GENOMIC DNA]</scope>
    <source>
        <strain evidence="3">h7</strain>
    </source>
</reference>
<organism evidence="2 3">
    <name type="scientific">Hebeloma cylindrosporum</name>
    <dbReference type="NCBI Taxonomy" id="76867"/>
    <lineage>
        <taxon>Eukaryota</taxon>
        <taxon>Fungi</taxon>
        <taxon>Dikarya</taxon>
        <taxon>Basidiomycota</taxon>
        <taxon>Agaricomycotina</taxon>
        <taxon>Agaricomycetes</taxon>
        <taxon>Agaricomycetidae</taxon>
        <taxon>Agaricales</taxon>
        <taxon>Agaricineae</taxon>
        <taxon>Hymenogastraceae</taxon>
        <taxon>Hebeloma</taxon>
    </lineage>
</organism>
<protein>
    <submittedName>
        <fullName evidence="2">Uncharacterized protein</fullName>
    </submittedName>
</protein>
<evidence type="ECO:0000256" key="1">
    <source>
        <dbReference type="SAM" id="MobiDB-lite"/>
    </source>
</evidence>
<feature type="compositionally biased region" description="Low complexity" evidence="1">
    <location>
        <begin position="123"/>
        <end position="132"/>
    </location>
</feature>
<dbReference type="AlphaFoldDB" id="A0A0C2Y711"/>
<dbReference type="HOGENOM" id="CLU_1299862_0_0_1"/>
<feature type="compositionally biased region" description="Polar residues" evidence="1">
    <location>
        <begin position="165"/>
        <end position="176"/>
    </location>
</feature>
<dbReference type="Proteomes" id="UP000053424">
    <property type="component" value="Unassembled WGS sequence"/>
</dbReference>
<proteinExistence type="predicted"/>
<feature type="region of interest" description="Disordered" evidence="1">
    <location>
        <begin position="1"/>
        <end position="191"/>
    </location>
</feature>
<keyword evidence="3" id="KW-1185">Reference proteome</keyword>